<gene>
    <name evidence="2" type="ORF">BOX15_Mlig001777g2</name>
</gene>
<evidence type="ECO:0000313" key="3">
    <source>
        <dbReference type="Proteomes" id="UP000215902"/>
    </source>
</evidence>
<evidence type="ECO:0000313" key="2">
    <source>
        <dbReference type="EMBL" id="PAA63893.1"/>
    </source>
</evidence>
<dbReference type="AlphaFoldDB" id="A0A267EQS1"/>
<feature type="region of interest" description="Disordered" evidence="1">
    <location>
        <begin position="31"/>
        <end position="52"/>
    </location>
</feature>
<sequence>ATAAGGYGAGGYGAGGYGAGGYGAGGYGSQHGRGYGSSGKAQQQQGQQSQEGRPPLKYMLYLVQIGVLLRVKNCFVVGSFIADLYARSIRTLVMVC</sequence>
<protein>
    <submittedName>
        <fullName evidence="2">Uncharacterized protein</fullName>
    </submittedName>
</protein>
<accession>A0A267EQS1</accession>
<comment type="caution">
    <text evidence="2">The sequence shown here is derived from an EMBL/GenBank/DDBJ whole genome shotgun (WGS) entry which is preliminary data.</text>
</comment>
<evidence type="ECO:0000256" key="1">
    <source>
        <dbReference type="SAM" id="MobiDB-lite"/>
    </source>
</evidence>
<dbReference type="Proteomes" id="UP000215902">
    <property type="component" value="Unassembled WGS sequence"/>
</dbReference>
<reference evidence="2 3" key="1">
    <citation type="submission" date="2017-06" db="EMBL/GenBank/DDBJ databases">
        <title>A platform for efficient transgenesis in Macrostomum lignano, a flatworm model organism for stem cell research.</title>
        <authorList>
            <person name="Berezikov E."/>
        </authorList>
    </citation>
    <scope>NUCLEOTIDE SEQUENCE [LARGE SCALE GENOMIC DNA]</scope>
    <source>
        <strain evidence="2">DV1</strain>
        <tissue evidence="2">Whole organism</tissue>
    </source>
</reference>
<dbReference type="EMBL" id="NIVC01001806">
    <property type="protein sequence ID" value="PAA63893.1"/>
    <property type="molecule type" value="Genomic_DNA"/>
</dbReference>
<name>A0A267EQS1_9PLAT</name>
<proteinExistence type="predicted"/>
<feature type="non-terminal residue" evidence="2">
    <location>
        <position position="1"/>
    </location>
</feature>
<organism evidence="2 3">
    <name type="scientific">Macrostomum lignano</name>
    <dbReference type="NCBI Taxonomy" id="282301"/>
    <lineage>
        <taxon>Eukaryota</taxon>
        <taxon>Metazoa</taxon>
        <taxon>Spiralia</taxon>
        <taxon>Lophotrochozoa</taxon>
        <taxon>Platyhelminthes</taxon>
        <taxon>Rhabditophora</taxon>
        <taxon>Macrostomorpha</taxon>
        <taxon>Macrostomida</taxon>
        <taxon>Macrostomidae</taxon>
        <taxon>Macrostomum</taxon>
    </lineage>
</organism>
<feature type="compositionally biased region" description="Low complexity" evidence="1">
    <location>
        <begin position="38"/>
        <end position="50"/>
    </location>
</feature>
<keyword evidence="3" id="KW-1185">Reference proteome</keyword>